<dbReference type="InterPro" id="IPR003712">
    <property type="entry name" value="Cyanate_lyase_C"/>
</dbReference>
<dbReference type="AlphaFoldDB" id="A0A240UM31"/>
<dbReference type="SUPFAM" id="SSF55234">
    <property type="entry name" value="Cyanase C-terminal domain"/>
    <property type="match status" value="1"/>
</dbReference>
<dbReference type="KEGG" id="kma:B9H00_05370"/>
<dbReference type="GO" id="GO:0008824">
    <property type="term" value="F:cyanate hydratase activity"/>
    <property type="evidence" value="ECO:0007669"/>
    <property type="project" value="InterPro"/>
</dbReference>
<organism evidence="3 4">
    <name type="scientific">Kushneria marisflavi</name>
    <dbReference type="NCBI Taxonomy" id="157779"/>
    <lineage>
        <taxon>Bacteria</taxon>
        <taxon>Pseudomonadati</taxon>
        <taxon>Pseudomonadota</taxon>
        <taxon>Gammaproteobacteria</taxon>
        <taxon>Oceanospirillales</taxon>
        <taxon>Halomonadaceae</taxon>
        <taxon>Kushneria</taxon>
    </lineage>
</organism>
<dbReference type="PANTHER" id="PTHR34186">
    <property type="entry name" value="CYANATE HYDRATASE"/>
    <property type="match status" value="1"/>
</dbReference>
<evidence type="ECO:0000313" key="3">
    <source>
        <dbReference type="EMBL" id="ART62551.1"/>
    </source>
</evidence>
<dbReference type="Pfam" id="PF02560">
    <property type="entry name" value="Cyanate_lyase"/>
    <property type="match status" value="1"/>
</dbReference>
<gene>
    <name evidence="3" type="ORF">B9H00_05370</name>
</gene>
<dbReference type="Proteomes" id="UP000194457">
    <property type="component" value="Chromosome"/>
</dbReference>
<name>A0A240UM31_9GAMM</name>
<sequence length="100" mass="10979">MLTPVTGAEQSLTRGGAILQDPLIYRLYEVVGVDGQTLKDVVQKKFIDSIMSVIDFSMDVEREEDPKGNRVKIAMNGKFLPDWTGSSSRASAASNRSTRS</sequence>
<proteinExistence type="predicted"/>
<protein>
    <recommendedName>
        <fullName evidence="2">Cyanate lyase C-terminal domain-containing protein</fullName>
    </recommendedName>
</protein>
<dbReference type="OrthoDB" id="9785870at2"/>
<dbReference type="EMBL" id="CP021358">
    <property type="protein sequence ID" value="ART62551.1"/>
    <property type="molecule type" value="Genomic_DNA"/>
</dbReference>
<feature type="region of interest" description="Disordered" evidence="1">
    <location>
        <begin position="81"/>
        <end position="100"/>
    </location>
</feature>
<dbReference type="InterPro" id="IPR008076">
    <property type="entry name" value="Cyanase"/>
</dbReference>
<dbReference type="InterPro" id="IPR036581">
    <property type="entry name" value="Cyanate_lyase_C_sf"/>
</dbReference>
<keyword evidence="4" id="KW-1185">Reference proteome</keyword>
<dbReference type="PANTHER" id="PTHR34186:SF2">
    <property type="entry name" value="CYANATE HYDRATASE"/>
    <property type="match status" value="1"/>
</dbReference>
<feature type="domain" description="Cyanate lyase C-terminal" evidence="2">
    <location>
        <begin position="13"/>
        <end position="83"/>
    </location>
</feature>
<dbReference type="PRINTS" id="PR01693">
    <property type="entry name" value="CYANASE"/>
</dbReference>
<dbReference type="Gene3D" id="3.30.1160.10">
    <property type="entry name" value="Cyanate lyase, C-terminal domain"/>
    <property type="match status" value="1"/>
</dbReference>
<evidence type="ECO:0000256" key="1">
    <source>
        <dbReference type="SAM" id="MobiDB-lite"/>
    </source>
</evidence>
<dbReference type="SMART" id="SM01116">
    <property type="entry name" value="Cyanate_lyase"/>
    <property type="match status" value="1"/>
</dbReference>
<feature type="compositionally biased region" description="Low complexity" evidence="1">
    <location>
        <begin position="86"/>
        <end position="100"/>
    </location>
</feature>
<accession>A0A240UM31</accession>
<reference evidence="3 4" key="1">
    <citation type="submission" date="2017-05" db="EMBL/GenBank/DDBJ databases">
        <authorList>
            <person name="Song R."/>
            <person name="Chenine A.L."/>
            <person name="Ruprecht R.M."/>
        </authorList>
    </citation>
    <scope>NUCLEOTIDE SEQUENCE [LARGE SCALE GENOMIC DNA]</scope>
    <source>
        <strain evidence="3">SW32</strain>
    </source>
</reference>
<evidence type="ECO:0000313" key="4">
    <source>
        <dbReference type="Proteomes" id="UP000194457"/>
    </source>
</evidence>
<evidence type="ECO:0000259" key="2">
    <source>
        <dbReference type="SMART" id="SM01116"/>
    </source>
</evidence>